<evidence type="ECO:0000313" key="3">
    <source>
        <dbReference type="Proteomes" id="UP000269379"/>
    </source>
</evidence>
<organism evidence="2 3">
    <name type="scientific">Burkholderia mallei</name>
    <name type="common">Pseudomonas mallei</name>
    <dbReference type="NCBI Taxonomy" id="13373"/>
    <lineage>
        <taxon>Bacteria</taxon>
        <taxon>Pseudomonadati</taxon>
        <taxon>Pseudomonadota</taxon>
        <taxon>Betaproteobacteria</taxon>
        <taxon>Burkholderiales</taxon>
        <taxon>Burkholderiaceae</taxon>
        <taxon>Burkholderia</taxon>
        <taxon>pseudomallei group</taxon>
    </lineage>
</organism>
<comment type="caution">
    <text evidence="2">The sequence shown here is derived from an EMBL/GenBank/DDBJ whole genome shotgun (WGS) entry which is preliminary data.</text>
</comment>
<name>A0AAX1ZWK2_BURML</name>
<reference evidence="3" key="1">
    <citation type="submission" date="2018-10" db="EMBL/GenBank/DDBJ databases">
        <title>FDA dAtabase for Regulatory Grade micrObial Sequences (FDA-ARGOS): Supporting development and validation of Infectious Disease Dx tests.</title>
        <authorList>
            <person name="Minogue T."/>
            <person name="Wolcott M."/>
            <person name="Wasieloski L."/>
            <person name="Aguilar W."/>
            <person name="Moore D."/>
            <person name="Jaissle J."/>
            <person name="Tallon L."/>
            <person name="Sadzewicz L."/>
            <person name="Zhao X."/>
            <person name="Vavikolanu K."/>
            <person name="Mehta A."/>
            <person name="Aluvathingal J."/>
            <person name="Nadendla S."/>
            <person name="Yan Y."/>
            <person name="Sichtig H."/>
        </authorList>
    </citation>
    <scope>NUCLEOTIDE SEQUENCE [LARGE SCALE GENOMIC DNA]</scope>
    <source>
        <strain evidence="3">FDAARGOS_588</strain>
    </source>
</reference>
<feature type="compositionally biased region" description="Basic residues" evidence="1">
    <location>
        <begin position="63"/>
        <end position="75"/>
    </location>
</feature>
<dbReference type="Proteomes" id="UP000269379">
    <property type="component" value="Chromosome 1"/>
</dbReference>
<gene>
    <name evidence="2" type="ORF">EGT70_30080</name>
</gene>
<proteinExistence type="predicted"/>
<accession>A0AAX1ZWK2</accession>
<sequence>MPARRARRLSDTAREAPRVRHRISACTVFEPRNAAELSSFHAIARPGLHVPRHDPARHDAVRRGAKHTRGPRVARMRATAAGADVQYARRGATYAP</sequence>
<feature type="compositionally biased region" description="Basic and acidic residues" evidence="1">
    <location>
        <begin position="51"/>
        <end position="62"/>
    </location>
</feature>
<evidence type="ECO:0000256" key="1">
    <source>
        <dbReference type="SAM" id="MobiDB-lite"/>
    </source>
</evidence>
<dbReference type="AlphaFoldDB" id="A0AAX1ZWK2"/>
<protein>
    <submittedName>
        <fullName evidence="2">Uncharacterized protein</fullName>
    </submittedName>
</protein>
<dbReference type="EMBL" id="RKJW01000002">
    <property type="protein sequence ID" value="RUN03940.1"/>
    <property type="molecule type" value="Genomic_DNA"/>
</dbReference>
<evidence type="ECO:0000313" key="2">
    <source>
        <dbReference type="EMBL" id="RUN03940.1"/>
    </source>
</evidence>
<feature type="region of interest" description="Disordered" evidence="1">
    <location>
        <begin position="48"/>
        <end position="78"/>
    </location>
</feature>